<dbReference type="RefSeq" id="WP_106515062.1">
    <property type="nucleotide sequence ID" value="NZ_PXYI01000008.1"/>
</dbReference>
<reference evidence="1 2" key="1">
    <citation type="submission" date="2018-03" db="EMBL/GenBank/DDBJ databases">
        <title>The draft genome of Sphingosinicella sp. GL-C-18.</title>
        <authorList>
            <person name="Liu L."/>
            <person name="Li L."/>
            <person name="Liang L."/>
            <person name="Zhang X."/>
            <person name="Wang T."/>
        </authorList>
    </citation>
    <scope>NUCLEOTIDE SEQUENCE [LARGE SCALE GENOMIC DNA]</scope>
    <source>
        <strain evidence="1 2">GL-C-18</strain>
    </source>
</reference>
<dbReference type="EMBL" id="PXYI01000008">
    <property type="protein sequence ID" value="PSJ37620.1"/>
    <property type="molecule type" value="Genomic_DNA"/>
</dbReference>
<comment type="caution">
    <text evidence="1">The sequence shown here is derived from an EMBL/GenBank/DDBJ whole genome shotgun (WGS) entry which is preliminary data.</text>
</comment>
<proteinExistence type="predicted"/>
<accession>A0A2P7QI56</accession>
<dbReference type="OrthoDB" id="7170694at2"/>
<evidence type="ECO:0000313" key="1">
    <source>
        <dbReference type="EMBL" id="PSJ37620.1"/>
    </source>
</evidence>
<organism evidence="1 2">
    <name type="scientific">Allosphingosinicella deserti</name>
    <dbReference type="NCBI Taxonomy" id="2116704"/>
    <lineage>
        <taxon>Bacteria</taxon>
        <taxon>Pseudomonadati</taxon>
        <taxon>Pseudomonadota</taxon>
        <taxon>Alphaproteobacteria</taxon>
        <taxon>Sphingomonadales</taxon>
        <taxon>Sphingomonadaceae</taxon>
        <taxon>Allosphingosinicella</taxon>
    </lineage>
</organism>
<dbReference type="Proteomes" id="UP000241167">
    <property type="component" value="Unassembled WGS sequence"/>
</dbReference>
<gene>
    <name evidence="1" type="ORF">C7I55_21345</name>
</gene>
<protein>
    <submittedName>
        <fullName evidence="1">Uncharacterized protein</fullName>
    </submittedName>
</protein>
<evidence type="ECO:0000313" key="2">
    <source>
        <dbReference type="Proteomes" id="UP000241167"/>
    </source>
</evidence>
<name>A0A2P7QI56_9SPHN</name>
<sequence>MLSLFGARLSIDRDELEWQFATFKWLRLEFGSAARPLVLPSPAFFPASSRQGHGRIADLFEHVRAAAGMEDWPCELQAGRRDRPAQIGPALLLRHEDAPAPCGTFQITGEDGIPKVVITYNPELANDTTAMIATLAHELAHYLMSTAATDPPGGWDLHELHTDLAATWMGFGIFLANSARNFAQFQSDGLQGWSSRTQGYLSEQALVTGLAIVERLYGRDPLTAAPFLKTYLESDLRRATKALARLHPDIPAAVGAVDLAQYGAS</sequence>
<dbReference type="AlphaFoldDB" id="A0A2P7QI56"/>
<keyword evidence="2" id="KW-1185">Reference proteome</keyword>